<organism evidence="8 9">
    <name type="scientific">Aspergillus puulaauensis</name>
    <dbReference type="NCBI Taxonomy" id="1220207"/>
    <lineage>
        <taxon>Eukaryota</taxon>
        <taxon>Fungi</taxon>
        <taxon>Dikarya</taxon>
        <taxon>Ascomycota</taxon>
        <taxon>Pezizomycotina</taxon>
        <taxon>Eurotiomycetes</taxon>
        <taxon>Eurotiomycetidae</taxon>
        <taxon>Eurotiales</taxon>
        <taxon>Aspergillaceae</taxon>
        <taxon>Aspergillus</taxon>
    </lineage>
</organism>
<feature type="compositionally biased region" description="Basic and acidic residues" evidence="7">
    <location>
        <begin position="201"/>
        <end position="226"/>
    </location>
</feature>
<dbReference type="EMBL" id="AP024443">
    <property type="protein sequence ID" value="BCS18367.1"/>
    <property type="molecule type" value="Genomic_DNA"/>
</dbReference>
<dbReference type="GeneID" id="64968372"/>
<keyword evidence="5 6" id="KW-0539">Nucleus</keyword>
<comment type="subcellular location">
    <subcellularLocation>
        <location evidence="2 6">Nucleus</location>
        <location evidence="2 6">Nucleolus</location>
    </subcellularLocation>
</comment>
<feature type="region of interest" description="Disordered" evidence="7">
    <location>
        <begin position="43"/>
        <end position="86"/>
    </location>
</feature>
<dbReference type="OrthoDB" id="29058at2759"/>
<feature type="compositionally biased region" description="Basic and acidic residues" evidence="7">
    <location>
        <begin position="120"/>
        <end position="129"/>
    </location>
</feature>
<dbReference type="GO" id="GO:0032040">
    <property type="term" value="C:small-subunit processome"/>
    <property type="evidence" value="ECO:0007669"/>
    <property type="project" value="UniProtKB-UniRule"/>
</dbReference>
<dbReference type="PIRSF" id="PIRSF015952">
    <property type="entry name" value="U3snoRNP11"/>
    <property type="match status" value="1"/>
</dbReference>
<feature type="compositionally biased region" description="Basic and acidic residues" evidence="7">
    <location>
        <begin position="167"/>
        <end position="176"/>
    </location>
</feature>
<dbReference type="Proteomes" id="UP000654913">
    <property type="component" value="Chromosome 1"/>
</dbReference>
<dbReference type="GO" id="GO:0006364">
    <property type="term" value="P:rRNA processing"/>
    <property type="evidence" value="ECO:0007669"/>
    <property type="project" value="UniProtKB-UniRule"/>
</dbReference>
<dbReference type="AlphaFoldDB" id="A0A7R7XBG5"/>
<feature type="compositionally biased region" description="Acidic residues" evidence="7">
    <location>
        <begin position="184"/>
        <end position="196"/>
    </location>
</feature>
<feature type="compositionally biased region" description="Acidic residues" evidence="7">
    <location>
        <begin position="140"/>
        <end position="157"/>
    </location>
</feature>
<comment type="similarity">
    <text evidence="3 6">Belongs to the UTP11 family.</text>
</comment>
<evidence type="ECO:0000256" key="2">
    <source>
        <dbReference type="ARBA" id="ARBA00004604"/>
    </source>
</evidence>
<evidence type="ECO:0000256" key="1">
    <source>
        <dbReference type="ARBA" id="ARBA00004099"/>
    </source>
</evidence>
<dbReference type="KEGG" id="apuu:APUU_11195S"/>
<protein>
    <recommendedName>
        <fullName evidence="6">U3 small nucleolar RNA-associated protein 11</fullName>
        <shortName evidence="6">U3 snoRNA-associated protein 11</shortName>
    </recommendedName>
</protein>
<reference evidence="8" key="2">
    <citation type="submission" date="2021-02" db="EMBL/GenBank/DDBJ databases">
        <title>Aspergillus puulaauensis MK2 genome sequence.</title>
        <authorList>
            <person name="Futagami T."/>
            <person name="Mori K."/>
            <person name="Kadooka C."/>
            <person name="Tanaka T."/>
        </authorList>
    </citation>
    <scope>NUCLEOTIDE SEQUENCE</scope>
    <source>
        <strain evidence="8">MK2</strain>
    </source>
</reference>
<name>A0A7R7XBG5_9EURO</name>
<reference evidence="8" key="1">
    <citation type="submission" date="2021-01" db="EMBL/GenBank/DDBJ databases">
        <authorList>
            <consortium name="Aspergillus puulaauensis MK2 genome sequencing consortium"/>
            <person name="Kazuki M."/>
            <person name="Futagami T."/>
        </authorList>
    </citation>
    <scope>NUCLEOTIDE SEQUENCE</scope>
    <source>
        <strain evidence="8">MK2</strain>
    </source>
</reference>
<dbReference type="InterPro" id="IPR007144">
    <property type="entry name" value="SSU_processome_Utp11"/>
</dbReference>
<comment type="subunit">
    <text evidence="6">Component of the ribosomal small subunit (SSU) processome.</text>
</comment>
<feature type="compositionally biased region" description="Basic and acidic residues" evidence="7">
    <location>
        <begin position="43"/>
        <end position="61"/>
    </location>
</feature>
<evidence type="ECO:0000256" key="5">
    <source>
        <dbReference type="ARBA" id="ARBA00023242"/>
    </source>
</evidence>
<feature type="compositionally biased region" description="Basic and acidic residues" evidence="7">
    <location>
        <begin position="15"/>
        <end position="24"/>
    </location>
</feature>
<dbReference type="RefSeq" id="XP_041550561.1">
    <property type="nucleotide sequence ID" value="XM_041695601.1"/>
</dbReference>
<dbReference type="PANTHER" id="PTHR12838:SF0">
    <property type="entry name" value="U3 SMALL NUCLEOLAR RNA-ASSOCIATED PROTEIN 11-RELATED"/>
    <property type="match status" value="1"/>
</dbReference>
<feature type="region of interest" description="Disordered" evidence="7">
    <location>
        <begin position="120"/>
        <end position="240"/>
    </location>
</feature>
<evidence type="ECO:0000256" key="3">
    <source>
        <dbReference type="ARBA" id="ARBA00008105"/>
    </source>
</evidence>
<gene>
    <name evidence="8" type="ORF">APUU_11195S</name>
</gene>
<accession>A0A7R7XBG5</accession>
<keyword evidence="9" id="KW-1185">Reference proteome</keyword>
<comment type="function">
    <text evidence="1 6">Involved in nucleolar processing of pre-18S ribosomal RNA.</text>
</comment>
<evidence type="ECO:0000256" key="7">
    <source>
        <dbReference type="SAM" id="MobiDB-lite"/>
    </source>
</evidence>
<feature type="region of interest" description="Disordered" evidence="7">
    <location>
        <begin position="1"/>
        <end position="24"/>
    </location>
</feature>
<proteinExistence type="inferred from homology"/>
<evidence type="ECO:0000256" key="4">
    <source>
        <dbReference type="ARBA" id="ARBA00022552"/>
    </source>
</evidence>
<evidence type="ECO:0000256" key="6">
    <source>
        <dbReference type="PIRNR" id="PIRNR015952"/>
    </source>
</evidence>
<sequence>MSSMRNAVQRRQHRERGQLQGREKWGILEKHKDYSLRAKDYSKKKSQLKRLEEKARDRNEDEFAFGMMSSHSATKGKHGALMRDSATSRGLNHDAIKLLKTQDAGYLRTVGERVRREMEKVKEEVRVQEGIRGVLGGGESEGDEEEEDDEDDWDGFDAVEKKPKKLVFADDRDGQKALKRTLQEEEDREDDEDGDDSFGARVREQQKKQKTRKELEAEKQALNEARRARKLKKRADETRKNKLKALEKQFADITAAERALDLQRAKMSNSIGGVNKNGMKFKIKERKR</sequence>
<evidence type="ECO:0000313" key="8">
    <source>
        <dbReference type="EMBL" id="BCS18367.1"/>
    </source>
</evidence>
<evidence type="ECO:0000313" key="9">
    <source>
        <dbReference type="Proteomes" id="UP000654913"/>
    </source>
</evidence>
<dbReference type="Pfam" id="PF03998">
    <property type="entry name" value="Utp11"/>
    <property type="match status" value="1"/>
</dbReference>
<dbReference type="PANTHER" id="PTHR12838">
    <property type="entry name" value="U3 SMALL NUCLEOLAR RNA-ASSOCIATED PROTEIN 11"/>
    <property type="match status" value="1"/>
</dbReference>
<keyword evidence="4 6" id="KW-0698">rRNA processing</keyword>